<organism evidence="1 2">
    <name type="scientific">Escherichia coli</name>
    <dbReference type="NCBI Taxonomy" id="562"/>
    <lineage>
        <taxon>Bacteria</taxon>
        <taxon>Pseudomonadati</taxon>
        <taxon>Pseudomonadota</taxon>
        <taxon>Gammaproteobacteria</taxon>
        <taxon>Enterobacterales</taxon>
        <taxon>Enterobacteriaceae</taxon>
        <taxon>Escherichia</taxon>
    </lineage>
</organism>
<sequence length="48" mass="5221">MIDQSLQSGMVKRHIEKNKSLADTFGAGLSDPYEMFINVGSGQVADAY</sequence>
<proteinExistence type="predicted"/>
<dbReference type="AlphaFoldDB" id="A0A8S0G154"/>
<accession>A0A8S0G154</accession>
<evidence type="ECO:0000313" key="1">
    <source>
        <dbReference type="EMBL" id="BBU86312.1"/>
    </source>
</evidence>
<dbReference type="Proteomes" id="UP000467488">
    <property type="component" value="Chromosome"/>
</dbReference>
<gene>
    <name evidence="1" type="ORF">EIMP300_77120</name>
</gene>
<dbReference type="EMBL" id="AP022360">
    <property type="protein sequence ID" value="BBU86312.1"/>
    <property type="molecule type" value="Genomic_DNA"/>
</dbReference>
<name>A0A8S0G154_ECOLX</name>
<reference evidence="1 2" key="1">
    <citation type="submission" date="2020-01" db="EMBL/GenBank/DDBJ databases">
        <title>Dynamics of blaIMP-6 dissemination in carbapenem resistant Enterobacteriacea isolated from regional surveillance in Osaka, Japan.</title>
        <authorList>
            <person name="Abe R."/>
            <person name="Akeda Y."/>
            <person name="Sugawara Y."/>
            <person name="Yamamoto N."/>
            <person name="Tomono K."/>
            <person name="Takeuchi D."/>
            <person name="Kawahara R."/>
            <person name="Hamada S."/>
        </authorList>
    </citation>
    <scope>NUCLEOTIDE SEQUENCE [LARGE SCALE GENOMIC DNA]</scope>
    <source>
        <strain evidence="1 2">E300</strain>
    </source>
</reference>
<evidence type="ECO:0000313" key="2">
    <source>
        <dbReference type="Proteomes" id="UP000467488"/>
    </source>
</evidence>
<protein>
    <submittedName>
        <fullName evidence="1">Uncharacterized protein</fullName>
    </submittedName>
</protein>